<gene>
    <name evidence="3" type="ORF">CYCCA115_LOCUS23491</name>
</gene>
<dbReference type="Pfam" id="PF20710">
    <property type="entry name" value="DUF6824"/>
    <property type="match status" value="1"/>
</dbReference>
<comment type="caution">
    <text evidence="3">The sequence shown here is derived from an EMBL/GenBank/DDBJ whole genome shotgun (WGS) entry which is preliminary data.</text>
</comment>
<dbReference type="Proteomes" id="UP001295423">
    <property type="component" value="Unassembled WGS sequence"/>
</dbReference>
<evidence type="ECO:0000313" key="4">
    <source>
        <dbReference type="Proteomes" id="UP001295423"/>
    </source>
</evidence>
<dbReference type="AlphaFoldDB" id="A0AAD2PXY4"/>
<feature type="domain" description="DUF6824" evidence="2">
    <location>
        <begin position="35"/>
        <end position="116"/>
    </location>
</feature>
<keyword evidence="4" id="KW-1185">Reference proteome</keyword>
<accession>A0AAD2PXY4</accession>
<evidence type="ECO:0000259" key="2">
    <source>
        <dbReference type="Pfam" id="PF20710"/>
    </source>
</evidence>
<dbReference type="EMBL" id="CAKOGP040002416">
    <property type="protein sequence ID" value="CAJ1968982.1"/>
    <property type="molecule type" value="Genomic_DNA"/>
</dbReference>
<evidence type="ECO:0000313" key="3">
    <source>
        <dbReference type="EMBL" id="CAJ1968982.1"/>
    </source>
</evidence>
<sequence>MTDHFEDTQRLQRQRRQERLKGPIRSTTSVPFCEDVLLGKGTPFQIHPGNKKLRKLVVDWQKEYEKARRGGKMVIAQECVAAIRSNGGLFLKQQDGKTWCVVDNDVAVTKVTALFRTPRRTQRKRERASEPQNRLSFAKDSLDMTLQS</sequence>
<proteinExistence type="predicted"/>
<reference evidence="3" key="1">
    <citation type="submission" date="2023-08" db="EMBL/GenBank/DDBJ databases">
        <authorList>
            <person name="Audoor S."/>
            <person name="Bilcke G."/>
        </authorList>
    </citation>
    <scope>NUCLEOTIDE SEQUENCE</scope>
</reference>
<organism evidence="3 4">
    <name type="scientific">Cylindrotheca closterium</name>
    <dbReference type="NCBI Taxonomy" id="2856"/>
    <lineage>
        <taxon>Eukaryota</taxon>
        <taxon>Sar</taxon>
        <taxon>Stramenopiles</taxon>
        <taxon>Ochrophyta</taxon>
        <taxon>Bacillariophyta</taxon>
        <taxon>Bacillariophyceae</taxon>
        <taxon>Bacillariophycidae</taxon>
        <taxon>Bacillariales</taxon>
        <taxon>Bacillariaceae</taxon>
        <taxon>Cylindrotheca</taxon>
    </lineage>
</organism>
<feature type="region of interest" description="Disordered" evidence="1">
    <location>
        <begin position="1"/>
        <end position="23"/>
    </location>
</feature>
<feature type="compositionally biased region" description="Basic and acidic residues" evidence="1">
    <location>
        <begin position="1"/>
        <end position="21"/>
    </location>
</feature>
<dbReference type="InterPro" id="IPR049227">
    <property type="entry name" value="DUF6824"/>
</dbReference>
<protein>
    <recommendedName>
        <fullName evidence="2">DUF6824 domain-containing protein</fullName>
    </recommendedName>
</protein>
<name>A0AAD2PXY4_9STRA</name>
<evidence type="ECO:0000256" key="1">
    <source>
        <dbReference type="SAM" id="MobiDB-lite"/>
    </source>
</evidence>